<keyword evidence="2" id="KW-0812">Transmembrane</keyword>
<feature type="transmembrane region" description="Helical" evidence="2">
    <location>
        <begin position="86"/>
        <end position="110"/>
    </location>
</feature>
<evidence type="ECO:0000313" key="3">
    <source>
        <dbReference type="EMBL" id="EEY14912.1"/>
    </source>
</evidence>
<keyword evidence="2" id="KW-1133">Transmembrane helix</keyword>
<dbReference type="KEGG" id="val:VDBG_01021"/>
<reference evidence="4" key="1">
    <citation type="journal article" date="2011" name="PLoS Pathog.">
        <title>Comparative genomics yields insights into niche adaptation of plant vascular wilt pathogens.</title>
        <authorList>
            <person name="Klosterman S.J."/>
            <person name="Subbarao K.V."/>
            <person name="Kang S."/>
            <person name="Veronese P."/>
            <person name="Gold S.E."/>
            <person name="Thomma B.P.H.J."/>
            <person name="Chen Z."/>
            <person name="Henrissat B."/>
            <person name="Lee Y.-H."/>
            <person name="Park J."/>
            <person name="Garcia-Pedrajas M.D."/>
            <person name="Barbara D.J."/>
            <person name="Anchieta A."/>
            <person name="de Jonge R."/>
            <person name="Santhanam P."/>
            <person name="Maruthachalam K."/>
            <person name="Atallah Z."/>
            <person name="Amyotte S.G."/>
            <person name="Paz Z."/>
            <person name="Inderbitzin P."/>
            <person name="Hayes R.J."/>
            <person name="Heiman D.I."/>
            <person name="Young S."/>
            <person name="Zeng Q."/>
            <person name="Engels R."/>
            <person name="Galagan J."/>
            <person name="Cuomo C.A."/>
            <person name="Dobinson K.F."/>
            <person name="Ma L.-J."/>
        </authorList>
    </citation>
    <scope>NUCLEOTIDE SEQUENCE [LARGE SCALE GENOMIC DNA]</scope>
    <source>
        <strain evidence="4">VaMs.102 / ATCC MYA-4576 / FGSC 10136</strain>
    </source>
</reference>
<evidence type="ECO:0000256" key="1">
    <source>
        <dbReference type="SAM" id="MobiDB-lite"/>
    </source>
</evidence>
<organism evidence="4">
    <name type="scientific">Verticillium alfalfae (strain VaMs.102 / ATCC MYA-4576 / FGSC 10136)</name>
    <name type="common">Verticillium wilt of alfalfa</name>
    <name type="synonym">Verticillium albo-atrum</name>
    <dbReference type="NCBI Taxonomy" id="526221"/>
    <lineage>
        <taxon>Eukaryota</taxon>
        <taxon>Fungi</taxon>
        <taxon>Dikarya</taxon>
        <taxon>Ascomycota</taxon>
        <taxon>Pezizomycotina</taxon>
        <taxon>Sordariomycetes</taxon>
        <taxon>Hypocreomycetidae</taxon>
        <taxon>Glomerellales</taxon>
        <taxon>Plectosphaerellaceae</taxon>
        <taxon>Verticillium</taxon>
    </lineage>
</organism>
<dbReference type="eggNOG" id="ENOG502SYWK">
    <property type="taxonomic scope" value="Eukaryota"/>
</dbReference>
<protein>
    <submittedName>
        <fullName evidence="3">Predicted protein</fullName>
    </submittedName>
</protein>
<dbReference type="PANTHER" id="PTHR37451">
    <property type="entry name" value="MARVEL DOMAIN"/>
    <property type="match status" value="1"/>
</dbReference>
<accession>C9S8D3</accession>
<dbReference type="RefSeq" id="XP_003009338.1">
    <property type="nucleotide sequence ID" value="XM_003009292.1"/>
</dbReference>
<evidence type="ECO:0000256" key="2">
    <source>
        <dbReference type="SAM" id="Phobius"/>
    </source>
</evidence>
<name>C9S8D3_VERA1</name>
<dbReference type="AlphaFoldDB" id="C9S8D3"/>
<feature type="transmembrane region" description="Helical" evidence="2">
    <location>
        <begin position="61"/>
        <end position="79"/>
    </location>
</feature>
<feature type="transmembrane region" description="Helical" evidence="2">
    <location>
        <begin position="138"/>
        <end position="162"/>
    </location>
</feature>
<dbReference type="HOGENOM" id="CLU_077756_0_0_1"/>
<sequence length="250" mass="27534">MSSDNLKGLNTRTHPHVPSWFFIVQLVVLALGLGVFIASAYSLSFFDGYGYAGAYSGSPGFLLFAALLIFIVVGSHIVLERFFSQWYFRLAFVIGYALTIIFLLSAWAWAASIARLFNGDVCDAFGCYSNDGNGYGSAMAAGAALGAFAWVLLIVLLVFYILASLKEGRGEVAPAATAADAEMGHVNKEAHQPSVAAPTEQLPQQQYQEQQPYHQQPYAPQDQTQQYVPQEQYPPQQQQYPPQPQQQQQH</sequence>
<dbReference type="GeneID" id="9530919"/>
<dbReference type="Proteomes" id="UP000008698">
    <property type="component" value="Unassembled WGS sequence"/>
</dbReference>
<dbReference type="PANTHER" id="PTHR37451:SF1">
    <property type="entry name" value="MARVEL DOMAIN-CONTAINING PROTEIN"/>
    <property type="match status" value="1"/>
</dbReference>
<evidence type="ECO:0000313" key="4">
    <source>
        <dbReference type="Proteomes" id="UP000008698"/>
    </source>
</evidence>
<proteinExistence type="predicted"/>
<keyword evidence="2" id="KW-0472">Membrane</keyword>
<feature type="transmembrane region" description="Helical" evidence="2">
    <location>
        <begin position="20"/>
        <end position="41"/>
    </location>
</feature>
<feature type="region of interest" description="Disordered" evidence="1">
    <location>
        <begin position="189"/>
        <end position="250"/>
    </location>
</feature>
<dbReference type="EMBL" id="DS985214">
    <property type="protein sequence ID" value="EEY14912.1"/>
    <property type="molecule type" value="Genomic_DNA"/>
</dbReference>
<keyword evidence="4" id="KW-1185">Reference proteome</keyword>
<gene>
    <name evidence="3" type="ORF">VDBG_01021</name>
</gene>
<dbReference type="OMA" id="SWARYYG"/>
<feature type="compositionally biased region" description="Low complexity" evidence="1">
    <location>
        <begin position="201"/>
        <end position="250"/>
    </location>
</feature>